<dbReference type="PANTHER" id="PTHR43229:SF2">
    <property type="entry name" value="NODULATION PROTEIN J"/>
    <property type="match status" value="1"/>
</dbReference>
<dbReference type="PROSITE" id="PS51012">
    <property type="entry name" value="ABC_TM2"/>
    <property type="match status" value="1"/>
</dbReference>
<keyword evidence="5" id="KW-0046">Antibiotic resistance</keyword>
<proteinExistence type="inferred from homology"/>
<feature type="domain" description="ABC transmembrane type-2" evidence="8">
    <location>
        <begin position="59"/>
        <end position="293"/>
    </location>
</feature>
<feature type="transmembrane region" description="Helical" evidence="6">
    <location>
        <begin position="144"/>
        <end position="170"/>
    </location>
</feature>
<keyword evidence="4 6" id="KW-0472">Membrane</keyword>
<evidence type="ECO:0000256" key="6">
    <source>
        <dbReference type="RuleBase" id="RU361157"/>
    </source>
</evidence>
<comment type="caution">
    <text evidence="9">The sequence shown here is derived from an EMBL/GenBank/DDBJ whole genome shotgun (WGS) entry which is preliminary data.</text>
</comment>
<comment type="subcellular location">
    <subcellularLocation>
        <location evidence="6">Cell membrane</location>
        <topology evidence="6">Multi-pass membrane protein</topology>
    </subcellularLocation>
    <subcellularLocation>
        <location evidence="1">Membrane</location>
        <topology evidence="1">Multi-pass membrane protein</topology>
    </subcellularLocation>
</comment>
<protein>
    <recommendedName>
        <fullName evidence="6">Transport permease protein</fullName>
    </recommendedName>
</protein>
<feature type="transmembrane region" description="Helical" evidence="6">
    <location>
        <begin position="211"/>
        <end position="230"/>
    </location>
</feature>
<dbReference type="Pfam" id="PF01061">
    <property type="entry name" value="ABC2_membrane"/>
    <property type="match status" value="1"/>
</dbReference>
<keyword evidence="3 6" id="KW-1133">Transmembrane helix</keyword>
<feature type="transmembrane region" description="Helical" evidence="6">
    <location>
        <begin position="57"/>
        <end position="81"/>
    </location>
</feature>
<dbReference type="InterPro" id="IPR013525">
    <property type="entry name" value="ABC2_TM"/>
</dbReference>
<organism evidence="9 10">
    <name type="scientific">Streptosporangium lutulentum</name>
    <dbReference type="NCBI Taxonomy" id="1461250"/>
    <lineage>
        <taxon>Bacteria</taxon>
        <taxon>Bacillati</taxon>
        <taxon>Actinomycetota</taxon>
        <taxon>Actinomycetes</taxon>
        <taxon>Streptosporangiales</taxon>
        <taxon>Streptosporangiaceae</taxon>
        <taxon>Streptosporangium</taxon>
    </lineage>
</organism>
<dbReference type="Proteomes" id="UP001225356">
    <property type="component" value="Unassembled WGS sequence"/>
</dbReference>
<accession>A0ABT9QL00</accession>
<name>A0ABT9QL00_9ACTN</name>
<keyword evidence="6" id="KW-1003">Cell membrane</keyword>
<reference evidence="9 10" key="1">
    <citation type="submission" date="2023-07" db="EMBL/GenBank/DDBJ databases">
        <title>Sequencing the genomes of 1000 actinobacteria strains.</title>
        <authorList>
            <person name="Klenk H.-P."/>
        </authorList>
    </citation>
    <scope>NUCLEOTIDE SEQUENCE [LARGE SCALE GENOMIC DNA]</scope>
    <source>
        <strain evidence="9 10">DSM 46740</strain>
    </source>
</reference>
<feature type="transmembrane region" description="Helical" evidence="6">
    <location>
        <begin position="268"/>
        <end position="286"/>
    </location>
</feature>
<keyword evidence="6" id="KW-0813">Transport</keyword>
<evidence type="ECO:0000313" key="10">
    <source>
        <dbReference type="Proteomes" id="UP001225356"/>
    </source>
</evidence>
<comment type="similarity">
    <text evidence="6">Belongs to the ABC-2 integral membrane protein family.</text>
</comment>
<keyword evidence="10" id="KW-1185">Reference proteome</keyword>
<gene>
    <name evidence="9" type="ORF">J2853_006631</name>
</gene>
<dbReference type="InterPro" id="IPR000412">
    <property type="entry name" value="ABC_2_transport"/>
</dbReference>
<sequence length="293" mass="30850">MSTPTPALHRPASGAQPMSTPTLHRPTEGKSPMNTLSLAVRDSSTMVRRQLKRLIRYPSMTVQLVLTPAVILLVFVFVLGGTLGDGLAGGLGGGRAAYVNYVLPGILLMAAATAATGTAVMVATDMTEGIIARFRTMRIWRASVLTGHVVASVIQQLLGMVVLIAIALAIGFRPNATALEWLAATGLLTLFAVAITWLAVALGLTSPTPEAASNAPMPLVLLPFLGSGFVPTDSMPTVLRWFAEYQPFTPIMETIRGLLLGTPIGNSAAIAIAWCAVIAALSYLWAKNTFNKA</sequence>
<evidence type="ECO:0000259" key="8">
    <source>
        <dbReference type="PROSITE" id="PS51012"/>
    </source>
</evidence>
<evidence type="ECO:0000256" key="5">
    <source>
        <dbReference type="ARBA" id="ARBA00023251"/>
    </source>
</evidence>
<dbReference type="EMBL" id="JAUSQU010000001">
    <property type="protein sequence ID" value="MDP9847420.1"/>
    <property type="molecule type" value="Genomic_DNA"/>
</dbReference>
<dbReference type="InterPro" id="IPR051784">
    <property type="entry name" value="Nod_factor_ABC_transporter"/>
</dbReference>
<dbReference type="PIRSF" id="PIRSF006648">
    <property type="entry name" value="DrrB"/>
    <property type="match status" value="1"/>
</dbReference>
<dbReference type="InterPro" id="IPR047817">
    <property type="entry name" value="ABC2_TM_bact-type"/>
</dbReference>
<evidence type="ECO:0000256" key="1">
    <source>
        <dbReference type="ARBA" id="ARBA00004141"/>
    </source>
</evidence>
<keyword evidence="2 6" id="KW-0812">Transmembrane</keyword>
<feature type="transmembrane region" description="Helical" evidence="6">
    <location>
        <begin position="182"/>
        <end position="204"/>
    </location>
</feature>
<evidence type="ECO:0000313" key="9">
    <source>
        <dbReference type="EMBL" id="MDP9847420.1"/>
    </source>
</evidence>
<dbReference type="PANTHER" id="PTHR43229">
    <property type="entry name" value="NODULATION PROTEIN J"/>
    <property type="match status" value="1"/>
</dbReference>
<evidence type="ECO:0000256" key="3">
    <source>
        <dbReference type="ARBA" id="ARBA00022989"/>
    </source>
</evidence>
<evidence type="ECO:0000256" key="2">
    <source>
        <dbReference type="ARBA" id="ARBA00022692"/>
    </source>
</evidence>
<feature type="region of interest" description="Disordered" evidence="7">
    <location>
        <begin position="1"/>
        <end position="33"/>
    </location>
</feature>
<evidence type="ECO:0000256" key="7">
    <source>
        <dbReference type="SAM" id="MobiDB-lite"/>
    </source>
</evidence>
<evidence type="ECO:0000256" key="4">
    <source>
        <dbReference type="ARBA" id="ARBA00023136"/>
    </source>
</evidence>
<feature type="transmembrane region" description="Helical" evidence="6">
    <location>
        <begin position="101"/>
        <end position="123"/>
    </location>
</feature>